<organism evidence="2 3">
    <name type="scientific">Colletotrichum spinosum</name>
    <dbReference type="NCBI Taxonomy" id="1347390"/>
    <lineage>
        <taxon>Eukaryota</taxon>
        <taxon>Fungi</taxon>
        <taxon>Dikarya</taxon>
        <taxon>Ascomycota</taxon>
        <taxon>Pezizomycotina</taxon>
        <taxon>Sordariomycetes</taxon>
        <taxon>Hypocreomycetidae</taxon>
        <taxon>Glomerellales</taxon>
        <taxon>Glomerellaceae</taxon>
        <taxon>Colletotrichum</taxon>
        <taxon>Colletotrichum orbiculare species complex</taxon>
    </lineage>
</organism>
<feature type="region of interest" description="Disordered" evidence="1">
    <location>
        <begin position="24"/>
        <end position="49"/>
    </location>
</feature>
<evidence type="ECO:0000256" key="1">
    <source>
        <dbReference type="SAM" id="MobiDB-lite"/>
    </source>
</evidence>
<name>A0A4R8Q2Y1_9PEZI</name>
<dbReference type="EMBL" id="QAPG01000081">
    <property type="protein sequence ID" value="TDZ32368.1"/>
    <property type="molecule type" value="Genomic_DNA"/>
</dbReference>
<evidence type="ECO:0000313" key="3">
    <source>
        <dbReference type="Proteomes" id="UP000295083"/>
    </source>
</evidence>
<keyword evidence="3" id="KW-1185">Reference proteome</keyword>
<protein>
    <submittedName>
        <fullName evidence="2">Uncharacterized protein</fullName>
    </submittedName>
</protein>
<dbReference type="Proteomes" id="UP000295083">
    <property type="component" value="Unassembled WGS sequence"/>
</dbReference>
<dbReference type="AlphaFoldDB" id="A0A4R8Q2Y1"/>
<reference evidence="2 3" key="1">
    <citation type="submission" date="2018-11" db="EMBL/GenBank/DDBJ databases">
        <title>Genome sequence and assembly of Colletotrichum spinosum.</title>
        <authorList>
            <person name="Gan P."/>
            <person name="Shirasu K."/>
        </authorList>
    </citation>
    <scope>NUCLEOTIDE SEQUENCE [LARGE SCALE GENOMIC DNA]</scope>
    <source>
        <strain evidence="2 3">CBS 515.97</strain>
    </source>
</reference>
<comment type="caution">
    <text evidence="2">The sequence shown here is derived from an EMBL/GenBank/DDBJ whole genome shotgun (WGS) entry which is preliminary data.</text>
</comment>
<proteinExistence type="predicted"/>
<accession>A0A4R8Q2Y1</accession>
<sequence>MISTTCSDDCVGRFLRGQTQALGRVGRHESESGMFRSKPGVAKSAGGGRSRVEDEQWPAAISVRPGSRRLLGVVVKRLLMSRVWDIVAQDIGMNVYEYCTAAPPVIGGLIHDMFRDVLTDVVIPGGLDLALSITERLSSGWSRLLVVRSQVGSSDVVKLVEKLTLVGCHAGMC</sequence>
<evidence type="ECO:0000313" key="2">
    <source>
        <dbReference type="EMBL" id="TDZ32368.1"/>
    </source>
</evidence>
<gene>
    <name evidence="2" type="ORF">C8035_v012474</name>
</gene>